<comment type="caution">
    <text evidence="2">The sequence shown here is derived from an EMBL/GenBank/DDBJ whole genome shotgun (WGS) entry which is preliminary data.</text>
</comment>
<proteinExistence type="predicted"/>
<evidence type="ECO:0000313" key="3">
    <source>
        <dbReference type="Proteomes" id="UP000177953"/>
    </source>
</evidence>
<accession>A0A1F6MDE4</accession>
<feature type="chain" id="PRO_5009525633" description="Lipoprotein" evidence="1">
    <location>
        <begin position="20"/>
        <end position="156"/>
    </location>
</feature>
<evidence type="ECO:0000256" key="1">
    <source>
        <dbReference type="SAM" id="SignalP"/>
    </source>
</evidence>
<reference evidence="2 3" key="1">
    <citation type="journal article" date="2016" name="Nat. Commun.">
        <title>Thousands of microbial genomes shed light on interconnected biogeochemical processes in an aquifer system.</title>
        <authorList>
            <person name="Anantharaman K."/>
            <person name="Brown C.T."/>
            <person name="Hug L.A."/>
            <person name="Sharon I."/>
            <person name="Castelle C.J."/>
            <person name="Probst A.J."/>
            <person name="Thomas B.C."/>
            <person name="Singh A."/>
            <person name="Wilkins M.J."/>
            <person name="Karaoz U."/>
            <person name="Brodie E.L."/>
            <person name="Williams K.H."/>
            <person name="Hubbard S.S."/>
            <person name="Banfield J.F."/>
        </authorList>
    </citation>
    <scope>NUCLEOTIDE SEQUENCE [LARGE SCALE GENOMIC DNA]</scope>
</reference>
<dbReference type="EMBL" id="MFPU01000031">
    <property type="protein sequence ID" value="OGH69644.1"/>
    <property type="molecule type" value="Genomic_DNA"/>
</dbReference>
<organism evidence="2 3">
    <name type="scientific">Candidatus Magasanikbacteria bacterium RIFCSPHIGHO2_01_FULL_47_8</name>
    <dbReference type="NCBI Taxonomy" id="1798673"/>
    <lineage>
        <taxon>Bacteria</taxon>
        <taxon>Candidatus Magasanikiibacteriota</taxon>
    </lineage>
</organism>
<gene>
    <name evidence="2" type="ORF">A2754_04305</name>
</gene>
<dbReference type="Proteomes" id="UP000177953">
    <property type="component" value="Unassembled WGS sequence"/>
</dbReference>
<keyword evidence="1" id="KW-0732">Signal</keyword>
<dbReference type="AlphaFoldDB" id="A0A1F6MDE4"/>
<name>A0A1F6MDE4_9BACT</name>
<evidence type="ECO:0000313" key="2">
    <source>
        <dbReference type="EMBL" id="OGH69644.1"/>
    </source>
</evidence>
<evidence type="ECO:0008006" key="4">
    <source>
        <dbReference type="Google" id="ProtNLM"/>
    </source>
</evidence>
<feature type="signal peptide" evidence="1">
    <location>
        <begin position="1"/>
        <end position="19"/>
    </location>
</feature>
<protein>
    <recommendedName>
        <fullName evidence="4">Lipoprotein</fullName>
    </recommendedName>
</protein>
<sequence length="156" mass="16145">MLFLLATAIPLITMGVGCAARNSTTNSGDNSPYANSVAATNTNGNEAVWVDVEPGTEVAGALTVATKGYTAALNLYEKSGARFQFANCSGNPGSLSIKLGAKFMIDNRDNASHKIAIGAKIYQLSAYNYAIVTVQKAGSFNITCDGGGAARVEVQN</sequence>